<reference evidence="2 3" key="1">
    <citation type="submission" date="2021-06" db="EMBL/GenBank/DDBJ databases">
        <authorList>
            <person name="Palmer J.M."/>
        </authorList>
    </citation>
    <scope>NUCLEOTIDE SEQUENCE [LARGE SCALE GENOMIC DNA]</scope>
    <source>
        <strain evidence="2 3">GA_2019</strain>
        <tissue evidence="2">Muscle</tissue>
    </source>
</reference>
<sequence length="137" mass="15752">MEVETKGIVHNFFYIGLYKNQGTVFLIFTWYLFLLSETPFFSVLKPNSFLSLSDLFSLLLVRYLGCLAAVQFNLGLAATFLISSSPPPVISAFVLFVFFLPKLVLSWIVLLQLPPSAVFLLFIWKQLLFQCVKRHYE</sequence>
<proteinExistence type="predicted"/>
<name>A0ABV0NRL0_9TELE</name>
<feature type="transmembrane region" description="Helical" evidence="1">
    <location>
        <begin position="12"/>
        <end position="35"/>
    </location>
</feature>
<feature type="transmembrane region" description="Helical" evidence="1">
    <location>
        <begin position="55"/>
        <end position="82"/>
    </location>
</feature>
<keyword evidence="1" id="KW-0472">Membrane</keyword>
<feature type="transmembrane region" description="Helical" evidence="1">
    <location>
        <begin position="89"/>
        <end position="110"/>
    </location>
</feature>
<keyword evidence="3" id="KW-1185">Reference proteome</keyword>
<accession>A0ABV0NRL0</accession>
<evidence type="ECO:0000313" key="2">
    <source>
        <dbReference type="EMBL" id="MEQ2174025.1"/>
    </source>
</evidence>
<gene>
    <name evidence="2" type="ORF">GOODEAATRI_003536</name>
</gene>
<evidence type="ECO:0000256" key="1">
    <source>
        <dbReference type="SAM" id="Phobius"/>
    </source>
</evidence>
<evidence type="ECO:0000313" key="3">
    <source>
        <dbReference type="Proteomes" id="UP001476798"/>
    </source>
</evidence>
<dbReference type="EMBL" id="JAHRIO010050113">
    <property type="protein sequence ID" value="MEQ2174025.1"/>
    <property type="molecule type" value="Genomic_DNA"/>
</dbReference>
<evidence type="ECO:0008006" key="4">
    <source>
        <dbReference type="Google" id="ProtNLM"/>
    </source>
</evidence>
<keyword evidence="1" id="KW-1133">Transmembrane helix</keyword>
<dbReference type="Proteomes" id="UP001476798">
    <property type="component" value="Unassembled WGS sequence"/>
</dbReference>
<organism evidence="2 3">
    <name type="scientific">Goodea atripinnis</name>
    <dbReference type="NCBI Taxonomy" id="208336"/>
    <lineage>
        <taxon>Eukaryota</taxon>
        <taxon>Metazoa</taxon>
        <taxon>Chordata</taxon>
        <taxon>Craniata</taxon>
        <taxon>Vertebrata</taxon>
        <taxon>Euteleostomi</taxon>
        <taxon>Actinopterygii</taxon>
        <taxon>Neopterygii</taxon>
        <taxon>Teleostei</taxon>
        <taxon>Neoteleostei</taxon>
        <taxon>Acanthomorphata</taxon>
        <taxon>Ovalentaria</taxon>
        <taxon>Atherinomorphae</taxon>
        <taxon>Cyprinodontiformes</taxon>
        <taxon>Goodeidae</taxon>
        <taxon>Goodea</taxon>
    </lineage>
</organism>
<comment type="caution">
    <text evidence="2">The sequence shown here is derived from an EMBL/GenBank/DDBJ whole genome shotgun (WGS) entry which is preliminary data.</text>
</comment>
<protein>
    <recommendedName>
        <fullName evidence="4">ATP synthase F0 subunit 6</fullName>
    </recommendedName>
</protein>
<keyword evidence="1" id="KW-0812">Transmembrane</keyword>